<protein>
    <submittedName>
        <fullName evidence="1">Uncharacterized protein</fullName>
    </submittedName>
</protein>
<accession>A0A9P1MVV3</accession>
<organism evidence="1 2">
    <name type="scientific">Caenorhabditis angaria</name>
    <dbReference type="NCBI Taxonomy" id="860376"/>
    <lineage>
        <taxon>Eukaryota</taxon>
        <taxon>Metazoa</taxon>
        <taxon>Ecdysozoa</taxon>
        <taxon>Nematoda</taxon>
        <taxon>Chromadorea</taxon>
        <taxon>Rhabditida</taxon>
        <taxon>Rhabditina</taxon>
        <taxon>Rhabditomorpha</taxon>
        <taxon>Rhabditoidea</taxon>
        <taxon>Rhabditidae</taxon>
        <taxon>Peloderinae</taxon>
        <taxon>Caenorhabditis</taxon>
    </lineage>
</organism>
<comment type="caution">
    <text evidence="1">The sequence shown here is derived from an EMBL/GenBank/DDBJ whole genome shotgun (WGS) entry which is preliminary data.</text>
</comment>
<reference evidence="1" key="1">
    <citation type="submission" date="2022-11" db="EMBL/GenBank/DDBJ databases">
        <authorList>
            <person name="Kikuchi T."/>
        </authorList>
    </citation>
    <scope>NUCLEOTIDE SEQUENCE</scope>
    <source>
        <strain evidence="1">PS1010</strain>
    </source>
</reference>
<proteinExistence type="predicted"/>
<sequence>MVGCMDLVYDRRDNSSQFTLRIVNIRFIETCDAPEPPSTSTRHFIPQHLISSQILPEYIEWPNAGQEIEYQQQQNEEEEGTSSSQVSETLFESIARRIRESFPTDFEMITVSIIDLVLSMKSDDILQGEIFDILGFDHFELASEILEKRNAITTEKK</sequence>
<evidence type="ECO:0000313" key="1">
    <source>
        <dbReference type="EMBL" id="CAI5440693.1"/>
    </source>
</evidence>
<name>A0A9P1MVV3_9PELO</name>
<gene>
    <name evidence="1" type="ORF">CAMP_LOCUS3330</name>
</gene>
<dbReference type="Proteomes" id="UP001152747">
    <property type="component" value="Unassembled WGS sequence"/>
</dbReference>
<dbReference type="OrthoDB" id="5575at2759"/>
<keyword evidence="2" id="KW-1185">Reference proteome</keyword>
<dbReference type="AlphaFoldDB" id="A0A9P1MVV3"/>
<dbReference type="EMBL" id="CANHGI010000002">
    <property type="protein sequence ID" value="CAI5440693.1"/>
    <property type="molecule type" value="Genomic_DNA"/>
</dbReference>
<evidence type="ECO:0000313" key="2">
    <source>
        <dbReference type="Proteomes" id="UP001152747"/>
    </source>
</evidence>